<keyword evidence="9" id="KW-1185">Reference proteome</keyword>
<dbReference type="EMBL" id="AZJI01000005">
    <property type="protein sequence ID" value="ETD23467.1"/>
    <property type="molecule type" value="Genomic_DNA"/>
</dbReference>
<accession>V8C8T5</accession>
<dbReference type="Gene3D" id="3.30.230.40">
    <property type="entry name" value="Imidazole glycerol phosphate dehydratase, domain 1"/>
    <property type="match status" value="2"/>
</dbReference>
<dbReference type="FunFam" id="3.30.230.40:FF:000001">
    <property type="entry name" value="Imidazoleglycerol-phosphate dehydratase HisB"/>
    <property type="match status" value="1"/>
</dbReference>
<dbReference type="RefSeq" id="WP_023928014.1">
    <property type="nucleotide sequence ID" value="NZ_KI669454.1"/>
</dbReference>
<evidence type="ECO:0000313" key="9">
    <source>
        <dbReference type="Proteomes" id="UP000018731"/>
    </source>
</evidence>
<dbReference type="UniPathway" id="UPA00031">
    <property type="reaction ID" value="UER00011"/>
</dbReference>
<dbReference type="PATRIC" id="fig|1357400.3.peg.1705"/>
<gene>
    <name evidence="6" type="primary">hisB</name>
    <name evidence="8" type="ORF">HMPREF2086_01272</name>
</gene>
<evidence type="ECO:0000256" key="6">
    <source>
        <dbReference type="HAMAP-Rule" id="MF_00076"/>
    </source>
</evidence>
<proteinExistence type="inferred from homology"/>
<evidence type="ECO:0000256" key="4">
    <source>
        <dbReference type="ARBA" id="ARBA00023102"/>
    </source>
</evidence>
<evidence type="ECO:0000256" key="3">
    <source>
        <dbReference type="ARBA" id="ARBA00022605"/>
    </source>
</evidence>
<dbReference type="InterPro" id="IPR000807">
    <property type="entry name" value="ImidazoleglycerolP_deHydtase"/>
</dbReference>
<comment type="similarity">
    <text evidence="6 7">Belongs to the imidazoleglycerol-phosphate dehydratase family.</text>
</comment>
<evidence type="ECO:0000313" key="8">
    <source>
        <dbReference type="EMBL" id="ETD23467.1"/>
    </source>
</evidence>
<dbReference type="HOGENOM" id="CLU_044308_3_0_7"/>
<dbReference type="SUPFAM" id="SSF54211">
    <property type="entry name" value="Ribosomal protein S5 domain 2-like"/>
    <property type="match status" value="2"/>
</dbReference>
<keyword evidence="4 6" id="KW-0368">Histidine biosynthesis</keyword>
<organism evidence="8 9">
    <name type="scientific">Helicobacter macacae MIT 99-5501</name>
    <dbReference type="NCBI Taxonomy" id="1357400"/>
    <lineage>
        <taxon>Bacteria</taxon>
        <taxon>Pseudomonadati</taxon>
        <taxon>Campylobacterota</taxon>
        <taxon>Epsilonproteobacteria</taxon>
        <taxon>Campylobacterales</taxon>
        <taxon>Helicobacteraceae</taxon>
        <taxon>Helicobacter</taxon>
    </lineage>
</organism>
<comment type="caution">
    <text evidence="8">The sequence shown here is derived from an EMBL/GenBank/DDBJ whole genome shotgun (WGS) entry which is preliminary data.</text>
</comment>
<dbReference type="NCBIfam" id="NF002111">
    <property type="entry name" value="PRK00951.2-1"/>
    <property type="match status" value="1"/>
</dbReference>
<comment type="subcellular location">
    <subcellularLocation>
        <location evidence="6 7">Cytoplasm</location>
    </subcellularLocation>
</comment>
<dbReference type="InterPro" id="IPR020568">
    <property type="entry name" value="Ribosomal_Su5_D2-typ_SF"/>
</dbReference>
<dbReference type="PANTHER" id="PTHR23133">
    <property type="entry name" value="IMIDAZOLEGLYCEROL-PHOSPHATE DEHYDRATASE HIS7"/>
    <property type="match status" value="1"/>
</dbReference>
<dbReference type="eggNOG" id="COG0131">
    <property type="taxonomic scope" value="Bacteria"/>
</dbReference>
<dbReference type="PROSITE" id="PS00955">
    <property type="entry name" value="IGP_DEHYDRATASE_2"/>
    <property type="match status" value="1"/>
</dbReference>
<dbReference type="NCBIfam" id="NF002114">
    <property type="entry name" value="PRK00951.2-4"/>
    <property type="match status" value="1"/>
</dbReference>
<evidence type="ECO:0000256" key="1">
    <source>
        <dbReference type="ARBA" id="ARBA00005047"/>
    </source>
</evidence>
<dbReference type="OrthoDB" id="9790411at2"/>
<dbReference type="STRING" id="1357400.HMPREF2086_01272"/>
<dbReference type="PANTHER" id="PTHR23133:SF2">
    <property type="entry name" value="IMIDAZOLEGLYCEROL-PHOSPHATE DEHYDRATASE"/>
    <property type="match status" value="1"/>
</dbReference>
<evidence type="ECO:0000256" key="7">
    <source>
        <dbReference type="RuleBase" id="RU000599"/>
    </source>
</evidence>
<dbReference type="AlphaFoldDB" id="V8C8T5"/>
<name>V8C8T5_9HELI</name>
<dbReference type="InterPro" id="IPR038494">
    <property type="entry name" value="IGPD_sf"/>
</dbReference>
<protein>
    <recommendedName>
        <fullName evidence="2 6">Imidazoleglycerol-phosphate dehydratase</fullName>
        <shortName evidence="6">IGPD</shortName>
        <ecNumber evidence="6 7">4.2.1.19</ecNumber>
    </recommendedName>
</protein>
<dbReference type="PROSITE" id="PS00954">
    <property type="entry name" value="IGP_DEHYDRATASE_1"/>
    <property type="match status" value="1"/>
</dbReference>
<sequence>MKAQNTLTRNTKETQINAKLDIYGSGKSKIHTSIGFFDHMLEAFAKHALFDLELECKGDVEVDFHHSVEDCGIVIGKLLAQSIYPVQNIERFGNGAVAMDEACAECDLDISNRAFLVFDTSACEYRGKILDFDIELVEEWLRAVCFNANITVHISIKRGKNLHHITEAVFKSFALALRRALSKNPRVEIPSTKGCL</sequence>
<dbReference type="GO" id="GO:0004424">
    <property type="term" value="F:imidazoleglycerol-phosphate dehydratase activity"/>
    <property type="evidence" value="ECO:0007669"/>
    <property type="project" value="UniProtKB-UniRule"/>
</dbReference>
<reference evidence="8 9" key="1">
    <citation type="journal article" date="2014" name="Genome Announc.">
        <title>Draft genome sequences of six enterohepatic helicobacter species isolated from humans and one from rhesus macaques.</title>
        <authorList>
            <person name="Shen Z."/>
            <person name="Sheh A."/>
            <person name="Young S.K."/>
            <person name="Abouelliel A."/>
            <person name="Ward D.V."/>
            <person name="Earl A.M."/>
            <person name="Fox J.G."/>
        </authorList>
    </citation>
    <scope>NUCLEOTIDE SEQUENCE [LARGE SCALE GENOMIC DNA]</scope>
    <source>
        <strain evidence="8 9">MIT 99-5501</strain>
    </source>
</reference>
<comment type="catalytic activity">
    <reaction evidence="6 7">
        <text>D-erythro-1-(imidazol-4-yl)glycerol 3-phosphate = 3-(imidazol-4-yl)-2-oxopropyl phosphate + H2O</text>
        <dbReference type="Rhea" id="RHEA:11040"/>
        <dbReference type="ChEBI" id="CHEBI:15377"/>
        <dbReference type="ChEBI" id="CHEBI:57766"/>
        <dbReference type="ChEBI" id="CHEBI:58278"/>
        <dbReference type="EC" id="4.2.1.19"/>
    </reaction>
</comment>
<dbReference type="GO" id="GO:0005737">
    <property type="term" value="C:cytoplasm"/>
    <property type="evidence" value="ECO:0007669"/>
    <property type="project" value="UniProtKB-SubCell"/>
</dbReference>
<dbReference type="Pfam" id="PF00475">
    <property type="entry name" value="IGPD"/>
    <property type="match status" value="1"/>
</dbReference>
<evidence type="ECO:0000256" key="5">
    <source>
        <dbReference type="ARBA" id="ARBA00023239"/>
    </source>
</evidence>
<dbReference type="GO" id="GO:0000105">
    <property type="term" value="P:L-histidine biosynthetic process"/>
    <property type="evidence" value="ECO:0007669"/>
    <property type="project" value="UniProtKB-UniRule"/>
</dbReference>
<evidence type="ECO:0000256" key="2">
    <source>
        <dbReference type="ARBA" id="ARBA00016664"/>
    </source>
</evidence>
<dbReference type="InterPro" id="IPR020565">
    <property type="entry name" value="ImidazoleglycerP_deHydtase_CS"/>
</dbReference>
<keyword evidence="5 6" id="KW-0456">Lyase</keyword>
<dbReference type="HAMAP" id="MF_00076">
    <property type="entry name" value="HisB"/>
    <property type="match status" value="1"/>
</dbReference>
<keyword evidence="3 6" id="KW-0028">Amino-acid biosynthesis</keyword>
<dbReference type="FunFam" id="3.30.230.40:FF:000003">
    <property type="entry name" value="Imidazoleglycerol-phosphate dehydratase HisB"/>
    <property type="match status" value="1"/>
</dbReference>
<keyword evidence="6" id="KW-0963">Cytoplasm</keyword>
<dbReference type="EC" id="4.2.1.19" evidence="6 7"/>
<dbReference type="Proteomes" id="UP000018731">
    <property type="component" value="Unassembled WGS sequence"/>
</dbReference>
<dbReference type="CDD" id="cd07914">
    <property type="entry name" value="IGPD"/>
    <property type="match status" value="1"/>
</dbReference>
<comment type="pathway">
    <text evidence="1 6 7">Amino-acid biosynthesis; L-histidine biosynthesis; L-histidine from 5-phospho-alpha-D-ribose 1-diphosphate: step 6/9.</text>
</comment>